<organism evidence="2 3">
    <name type="scientific">Vitis rotundifolia</name>
    <name type="common">Muscadine grape</name>
    <dbReference type="NCBI Taxonomy" id="103349"/>
    <lineage>
        <taxon>Eukaryota</taxon>
        <taxon>Viridiplantae</taxon>
        <taxon>Streptophyta</taxon>
        <taxon>Embryophyta</taxon>
        <taxon>Tracheophyta</taxon>
        <taxon>Spermatophyta</taxon>
        <taxon>Magnoliopsida</taxon>
        <taxon>eudicotyledons</taxon>
        <taxon>Gunneridae</taxon>
        <taxon>Pentapetalae</taxon>
        <taxon>rosids</taxon>
        <taxon>Vitales</taxon>
        <taxon>Vitaceae</taxon>
        <taxon>Viteae</taxon>
        <taxon>Vitis</taxon>
    </lineage>
</organism>
<name>A0AA39DF38_VITRO</name>
<accession>A0AA39DF38</accession>
<reference evidence="2 3" key="1">
    <citation type="journal article" date="2023" name="BMC Biotechnol.">
        <title>Vitis rotundifolia cv Carlos genome sequencing.</title>
        <authorList>
            <person name="Huff M."/>
            <person name="Hulse-Kemp A."/>
            <person name="Scheffler B."/>
            <person name="Youngblood R."/>
            <person name="Simpson S."/>
            <person name="Babiker E."/>
            <person name="Staton M."/>
        </authorList>
    </citation>
    <scope>NUCLEOTIDE SEQUENCE [LARGE SCALE GENOMIC DNA]</scope>
    <source>
        <tissue evidence="2">Leaf</tissue>
    </source>
</reference>
<comment type="caution">
    <text evidence="2">The sequence shown here is derived from an EMBL/GenBank/DDBJ whole genome shotgun (WGS) entry which is preliminary data.</text>
</comment>
<protein>
    <submittedName>
        <fullName evidence="2">Uncharacterized protein</fullName>
    </submittedName>
</protein>
<dbReference type="Proteomes" id="UP001168098">
    <property type="component" value="Unassembled WGS sequence"/>
</dbReference>
<gene>
    <name evidence="2" type="ORF">PVL29_018518</name>
</gene>
<evidence type="ECO:0000256" key="1">
    <source>
        <dbReference type="SAM" id="MobiDB-lite"/>
    </source>
</evidence>
<proteinExistence type="predicted"/>
<keyword evidence="3" id="KW-1185">Reference proteome</keyword>
<feature type="compositionally biased region" description="Gly residues" evidence="1">
    <location>
        <begin position="69"/>
        <end position="82"/>
    </location>
</feature>
<dbReference type="EMBL" id="JARBHA010000014">
    <property type="protein sequence ID" value="KAJ9682613.1"/>
    <property type="molecule type" value="Genomic_DNA"/>
</dbReference>
<evidence type="ECO:0000313" key="2">
    <source>
        <dbReference type="EMBL" id="KAJ9682613.1"/>
    </source>
</evidence>
<sequence>MEREICEEWQVTRPGMRGGTRPCVCGARTVACVLACVVGGRCLGVHGNASGLTRTVARDGWHAHRRRPMGGGRCPGTDGGTHSGILARAVGP</sequence>
<dbReference type="AlphaFoldDB" id="A0AA39DF38"/>
<evidence type="ECO:0000313" key="3">
    <source>
        <dbReference type="Proteomes" id="UP001168098"/>
    </source>
</evidence>
<feature type="region of interest" description="Disordered" evidence="1">
    <location>
        <begin position="64"/>
        <end position="92"/>
    </location>
</feature>